<reference evidence="1 2" key="1">
    <citation type="submission" date="2016-07" db="EMBL/GenBank/DDBJ databases">
        <title>Multiple horizontal gene transfer events from other fungi enriched the ability of initially mycotrophic Trichoderma (Ascomycota) to feed on dead plant biomass.</title>
        <authorList>
            <consortium name="DOE Joint Genome Institute"/>
            <person name="Aerts A."/>
            <person name="Atanasova L."/>
            <person name="Chenthamara K."/>
            <person name="Zhang J."/>
            <person name="Grujic M."/>
            <person name="Henrissat B."/>
            <person name="Kuo A."/>
            <person name="Salamov A."/>
            <person name="Lipzen A."/>
            <person name="Labutti K."/>
            <person name="Barry K."/>
            <person name="Miao Y."/>
            <person name="Rahimi M.J."/>
            <person name="Shen Q."/>
            <person name="Grigoriev I.V."/>
            <person name="Kubicek C.P."/>
            <person name="Druzhinina I.S."/>
        </authorList>
    </citation>
    <scope>NUCLEOTIDE SEQUENCE [LARGE SCALE GENOMIC DNA]</scope>
    <source>
        <strain evidence="1 2">ATCC 18648</strain>
    </source>
</reference>
<dbReference type="Proteomes" id="UP000240760">
    <property type="component" value="Unassembled WGS sequence"/>
</dbReference>
<dbReference type="EMBL" id="KZ679130">
    <property type="protein sequence ID" value="PTB77578.1"/>
    <property type="molecule type" value="Genomic_DNA"/>
</dbReference>
<organism evidence="1 2">
    <name type="scientific">Trichoderma longibrachiatum ATCC 18648</name>
    <dbReference type="NCBI Taxonomy" id="983965"/>
    <lineage>
        <taxon>Eukaryota</taxon>
        <taxon>Fungi</taxon>
        <taxon>Dikarya</taxon>
        <taxon>Ascomycota</taxon>
        <taxon>Pezizomycotina</taxon>
        <taxon>Sordariomycetes</taxon>
        <taxon>Hypocreomycetidae</taxon>
        <taxon>Hypocreales</taxon>
        <taxon>Hypocreaceae</taxon>
        <taxon>Trichoderma</taxon>
    </lineage>
</organism>
<proteinExistence type="predicted"/>
<name>A0A2T4C7T1_TRILO</name>
<keyword evidence="2" id="KW-1185">Reference proteome</keyword>
<sequence>MPAQPTSPILAAAAAAACSFDHMHFERLAGPCTIHTKVLACSSSNNLVLAASRPLLPGLVYSLPASTHTEGILFRLSRCRYSVSHAPRQADGHLAVRADWPQPERKNRSINYPCYQVQSLGYRYTTQRKRQDPTRDLAGCKGSTDLAAAL</sequence>
<protein>
    <submittedName>
        <fullName evidence="1">Uncharacterized protein</fullName>
    </submittedName>
</protein>
<dbReference type="AlphaFoldDB" id="A0A2T4C7T1"/>
<evidence type="ECO:0000313" key="1">
    <source>
        <dbReference type="EMBL" id="PTB77578.1"/>
    </source>
</evidence>
<gene>
    <name evidence="1" type="ORF">M440DRAFT_1216832</name>
</gene>
<accession>A0A2T4C7T1</accession>
<evidence type="ECO:0000313" key="2">
    <source>
        <dbReference type="Proteomes" id="UP000240760"/>
    </source>
</evidence>